<keyword evidence="1" id="KW-1185">Reference proteome</keyword>
<dbReference type="GeneID" id="112048462"/>
<name>A0ABM3M5H5_BICAN</name>
<dbReference type="InterPro" id="IPR010736">
    <property type="entry name" value="SHIPPO-rpt"/>
</dbReference>
<accession>A0ABM3M5H5</accession>
<dbReference type="Pfam" id="PF07004">
    <property type="entry name" value="SHIPPO-rpt"/>
    <property type="match status" value="1"/>
</dbReference>
<evidence type="ECO:0000313" key="2">
    <source>
        <dbReference type="RefSeq" id="XP_052746734.1"/>
    </source>
</evidence>
<sequence>MAYNLNERFPPPAKPFKLLDPGAYQNTQRPLRLNKVPFLSKCKRGSDLGTRIWTHALYNTALPTKIQNCTTLMSNVPRFSYDLLSKEDIERILCQCGEDNPCQCFTEEVICQGKVKKKLFKGITPKSTISAFLNRNKINKKQDSPPFYDARALESTAFYHGCKWSKWSQRDKKMADVTPGPASYTIESEPRYETLCAEKLRSSRRKHSKQYRFIEMVQRRNLTEKRPGPADYSPNSPRGTDMKCLGDKAVRFVSGKYDIKPGPTAYYIKRDFDKLEPPEKFSRTKLPSPSFFGVKAERFKFRHDKDDFNLGITGSLCMVRKKLLDLHSTVLKNQNVIQR</sequence>
<proteinExistence type="predicted"/>
<dbReference type="Proteomes" id="UP001652582">
    <property type="component" value="Chromosome Z"/>
</dbReference>
<protein>
    <submittedName>
        <fullName evidence="2">Uncharacterized protein LOC112048462</fullName>
    </submittedName>
</protein>
<reference evidence="2" key="1">
    <citation type="submission" date="2025-08" db="UniProtKB">
        <authorList>
            <consortium name="RefSeq"/>
        </authorList>
    </citation>
    <scope>IDENTIFICATION</scope>
</reference>
<gene>
    <name evidence="2" type="primary">LOC112048462</name>
</gene>
<organism evidence="1 2">
    <name type="scientific">Bicyclus anynana</name>
    <name type="common">Squinting bush brown butterfly</name>
    <dbReference type="NCBI Taxonomy" id="110368"/>
    <lineage>
        <taxon>Eukaryota</taxon>
        <taxon>Metazoa</taxon>
        <taxon>Ecdysozoa</taxon>
        <taxon>Arthropoda</taxon>
        <taxon>Hexapoda</taxon>
        <taxon>Insecta</taxon>
        <taxon>Pterygota</taxon>
        <taxon>Neoptera</taxon>
        <taxon>Endopterygota</taxon>
        <taxon>Lepidoptera</taxon>
        <taxon>Glossata</taxon>
        <taxon>Ditrysia</taxon>
        <taxon>Papilionoidea</taxon>
        <taxon>Nymphalidae</taxon>
        <taxon>Satyrinae</taxon>
        <taxon>Satyrini</taxon>
        <taxon>Mycalesina</taxon>
        <taxon>Bicyclus</taxon>
    </lineage>
</organism>
<evidence type="ECO:0000313" key="1">
    <source>
        <dbReference type="Proteomes" id="UP001652582"/>
    </source>
</evidence>
<dbReference type="RefSeq" id="XP_052746734.1">
    <property type="nucleotide sequence ID" value="XM_052890774.1"/>
</dbReference>